<proteinExistence type="predicted"/>
<keyword evidence="2" id="KW-1185">Reference proteome</keyword>
<dbReference type="OrthoDB" id="1684419at2"/>
<organism evidence="1 2">
    <name type="scientific">Paenibacillus albiflavus</name>
    <dbReference type="NCBI Taxonomy" id="2545760"/>
    <lineage>
        <taxon>Bacteria</taxon>
        <taxon>Bacillati</taxon>
        <taxon>Bacillota</taxon>
        <taxon>Bacilli</taxon>
        <taxon>Bacillales</taxon>
        <taxon>Paenibacillaceae</taxon>
        <taxon>Paenibacillus</taxon>
    </lineage>
</organism>
<dbReference type="InterPro" id="IPR009910">
    <property type="entry name" value="DUF1450"/>
</dbReference>
<protein>
    <submittedName>
        <fullName evidence="1">DUF1450 domain-containing protein</fullName>
    </submittedName>
</protein>
<evidence type="ECO:0000313" key="1">
    <source>
        <dbReference type="EMBL" id="TCZ75919.1"/>
    </source>
</evidence>
<dbReference type="EMBL" id="SKFG01000016">
    <property type="protein sequence ID" value="TCZ75919.1"/>
    <property type="molecule type" value="Genomic_DNA"/>
</dbReference>
<dbReference type="Pfam" id="PF07293">
    <property type="entry name" value="DUF1450"/>
    <property type="match status" value="1"/>
</dbReference>
<dbReference type="Proteomes" id="UP000295418">
    <property type="component" value="Unassembled WGS sequence"/>
</dbReference>
<sequence>MGIVVVEVCDSNLMSQVDLEELENEYPGVAVLRTYCLSFCRICKARPYVIVNGKQIYAKTVEECMQLVKATIESELQTFDAL</sequence>
<reference evidence="1 2" key="1">
    <citation type="submission" date="2019-03" db="EMBL/GenBank/DDBJ databases">
        <authorList>
            <person name="Kim M.K.M."/>
        </authorList>
    </citation>
    <scope>NUCLEOTIDE SEQUENCE [LARGE SCALE GENOMIC DNA]</scope>
    <source>
        <strain evidence="1 2">18JY21-1</strain>
    </source>
</reference>
<accession>A0A4R4E8N7</accession>
<name>A0A4R4E8N7_9BACL</name>
<comment type="caution">
    <text evidence="1">The sequence shown here is derived from an EMBL/GenBank/DDBJ whole genome shotgun (WGS) entry which is preliminary data.</text>
</comment>
<evidence type="ECO:0000313" key="2">
    <source>
        <dbReference type="Proteomes" id="UP000295418"/>
    </source>
</evidence>
<dbReference type="AlphaFoldDB" id="A0A4R4E8N7"/>
<gene>
    <name evidence="1" type="ORF">E0485_16155</name>
</gene>